<dbReference type="SUPFAM" id="SSF117839">
    <property type="entry name" value="WWE domain"/>
    <property type="match status" value="1"/>
</dbReference>
<feature type="compositionally biased region" description="Basic residues" evidence="1">
    <location>
        <begin position="52"/>
        <end position="65"/>
    </location>
</feature>
<dbReference type="Gene3D" id="3.30.720.50">
    <property type="match status" value="1"/>
</dbReference>
<feature type="compositionally biased region" description="Gly residues" evidence="1">
    <location>
        <begin position="40"/>
        <end position="51"/>
    </location>
</feature>
<dbReference type="InterPro" id="IPR004170">
    <property type="entry name" value="WWE_dom"/>
</dbReference>
<evidence type="ECO:0000259" key="2">
    <source>
        <dbReference type="Pfam" id="PF02825"/>
    </source>
</evidence>
<organism evidence="3">
    <name type="scientific">Zooxanthella nutricula</name>
    <dbReference type="NCBI Taxonomy" id="1333877"/>
    <lineage>
        <taxon>Eukaryota</taxon>
        <taxon>Sar</taxon>
        <taxon>Alveolata</taxon>
        <taxon>Dinophyceae</taxon>
        <taxon>Peridiniales</taxon>
        <taxon>Peridiniales incertae sedis</taxon>
        <taxon>Zooxanthella</taxon>
    </lineage>
</organism>
<proteinExistence type="predicted"/>
<reference evidence="3" key="1">
    <citation type="submission" date="2021-01" db="EMBL/GenBank/DDBJ databases">
        <authorList>
            <person name="Corre E."/>
            <person name="Pelletier E."/>
            <person name="Niang G."/>
            <person name="Scheremetjew M."/>
            <person name="Finn R."/>
            <person name="Kale V."/>
            <person name="Holt S."/>
            <person name="Cochrane G."/>
            <person name="Meng A."/>
            <person name="Brown T."/>
            <person name="Cohen L."/>
        </authorList>
    </citation>
    <scope>NUCLEOTIDE SEQUENCE</scope>
    <source>
        <strain evidence="3">RCC3387</strain>
    </source>
</reference>
<dbReference type="InterPro" id="IPR037197">
    <property type="entry name" value="WWE_dom_sf"/>
</dbReference>
<feature type="domain" description="WWE" evidence="2">
    <location>
        <begin position="80"/>
        <end position="135"/>
    </location>
</feature>
<evidence type="ECO:0000256" key="1">
    <source>
        <dbReference type="SAM" id="MobiDB-lite"/>
    </source>
</evidence>
<protein>
    <recommendedName>
        <fullName evidence="2">WWE domain-containing protein</fullName>
    </recommendedName>
</protein>
<gene>
    <name evidence="3" type="ORF">BRAN1462_LOCUS20710</name>
</gene>
<feature type="region of interest" description="Disordered" evidence="1">
    <location>
        <begin position="1"/>
        <end position="69"/>
    </location>
</feature>
<evidence type="ECO:0000313" key="3">
    <source>
        <dbReference type="EMBL" id="CAD9554802.1"/>
    </source>
</evidence>
<dbReference type="Pfam" id="PF02825">
    <property type="entry name" value="WWE"/>
    <property type="match status" value="1"/>
</dbReference>
<name>A0A7S2JQN5_9DINO</name>
<dbReference type="AlphaFoldDB" id="A0A7S2JQN5"/>
<feature type="compositionally biased region" description="Low complexity" evidence="1">
    <location>
        <begin position="1"/>
        <end position="15"/>
    </location>
</feature>
<sequence length="331" mass="34056">MGCASSADAKAAVAAPVPPPSLLQDSGHKHAAARKESGKGKGTGKAAGKGKGSGKGKGRGRGKGRGVRELTAGKFQVKLEGTFQDYGAEEDAILKRAYLVGQPNARFHLRGQDYEYSFKTMAQQNLGTRRTRQIRPPVGMLPPKRPILPPGSMTVLRVPANAGASLELADPNNPGQRITVLLPAGAKPGMQMAVPVPGKGEGVQAVAERQRKWGTGAKVAAGALGVGVAAVGGVILGEHLTDGAISEATGIAEIAAATAWTEDAVADAGEWVTGAAEDAHEWIVEAGEDVGEWTAGAVEDAGEWVEGAAEDIAAWLGDATEDIGEFVMELF</sequence>
<accession>A0A7S2JQN5</accession>
<dbReference type="EMBL" id="HBGW01032789">
    <property type="protein sequence ID" value="CAD9554802.1"/>
    <property type="molecule type" value="Transcribed_RNA"/>
</dbReference>